<organism evidence="1">
    <name type="scientific">marine sediment metagenome</name>
    <dbReference type="NCBI Taxonomy" id="412755"/>
    <lineage>
        <taxon>unclassified sequences</taxon>
        <taxon>metagenomes</taxon>
        <taxon>ecological metagenomes</taxon>
    </lineage>
</organism>
<accession>A0A0F8YQR6</accession>
<proteinExistence type="predicted"/>
<reference evidence="1" key="1">
    <citation type="journal article" date="2015" name="Nature">
        <title>Complex archaea that bridge the gap between prokaryotes and eukaryotes.</title>
        <authorList>
            <person name="Spang A."/>
            <person name="Saw J.H."/>
            <person name="Jorgensen S.L."/>
            <person name="Zaremba-Niedzwiedzka K."/>
            <person name="Martijn J."/>
            <person name="Lind A.E."/>
            <person name="van Eijk R."/>
            <person name="Schleper C."/>
            <person name="Guy L."/>
            <person name="Ettema T.J."/>
        </authorList>
    </citation>
    <scope>NUCLEOTIDE SEQUENCE</scope>
</reference>
<evidence type="ECO:0000313" key="1">
    <source>
        <dbReference type="EMBL" id="KKK83752.1"/>
    </source>
</evidence>
<gene>
    <name evidence="1" type="ORF">LCGC14_2790200</name>
</gene>
<dbReference type="AlphaFoldDB" id="A0A0F8YQR6"/>
<feature type="non-terminal residue" evidence="1">
    <location>
        <position position="61"/>
    </location>
</feature>
<comment type="caution">
    <text evidence="1">The sequence shown here is derived from an EMBL/GenBank/DDBJ whole genome shotgun (WGS) entry which is preliminary data.</text>
</comment>
<dbReference type="EMBL" id="LAZR01052076">
    <property type="protein sequence ID" value="KKK83752.1"/>
    <property type="molecule type" value="Genomic_DNA"/>
</dbReference>
<sequence length="61" mass="7363">MKMRRLVAHVPKEDYDTFRTNHPAYGAWTWFVRECLRRFNELHKDSPEDLIQSVVEGIEED</sequence>
<protein>
    <submittedName>
        <fullName evidence="1">Uncharacterized protein</fullName>
    </submittedName>
</protein>
<name>A0A0F8YQR6_9ZZZZ</name>